<gene>
    <name evidence="1" type="ORF">HDF12_002209</name>
</gene>
<sequence length="228" mass="25560">MAWEIAVIVDPDCSESAVDTLARYMPIWMVDTPQNKERALSVRKAVGEMWLPEAVCTTFTVKDLSAREYNSLSELSAVDLHHPKMAKLNFVGVDDSDSLRTGVNEFDFIPAMATWPGTIAFRRPLDMLRNVPRLHLDASNWKKKDDIYESLFTVLGSPSWHGKSFSALNDSIVTGSINAVEIPYTLLIRNLKSANSEVRAFVFDLVTFISEREMEGCPVSIQIEADSK</sequence>
<accession>A0A7Y9NM00</accession>
<dbReference type="AlphaFoldDB" id="A0A7Y9NM00"/>
<reference evidence="1 2" key="1">
    <citation type="submission" date="2020-07" db="EMBL/GenBank/DDBJ databases">
        <title>Genomic Encyclopedia of Type Strains, Phase IV (KMG-V): Genome sequencing to study the core and pangenomes of soil and plant-associated prokaryotes.</title>
        <authorList>
            <person name="Whitman W."/>
        </authorList>
    </citation>
    <scope>NUCLEOTIDE SEQUENCE [LARGE SCALE GENOMIC DNA]</scope>
    <source>
        <strain evidence="1 2">M8UP30</strain>
    </source>
</reference>
<evidence type="ECO:0000313" key="2">
    <source>
        <dbReference type="Proteomes" id="UP000534186"/>
    </source>
</evidence>
<dbReference type="SUPFAM" id="SSF52038">
    <property type="entry name" value="Barstar-related"/>
    <property type="match status" value="1"/>
</dbReference>
<dbReference type="Gene3D" id="3.30.370.10">
    <property type="entry name" value="Barstar-like"/>
    <property type="match status" value="1"/>
</dbReference>
<dbReference type="EMBL" id="JACCCV010000001">
    <property type="protein sequence ID" value="NYF51844.1"/>
    <property type="molecule type" value="Genomic_DNA"/>
</dbReference>
<comment type="caution">
    <text evidence="1">The sequence shown here is derived from an EMBL/GenBank/DDBJ whole genome shotgun (WGS) entry which is preliminary data.</text>
</comment>
<proteinExistence type="predicted"/>
<dbReference type="Proteomes" id="UP000534186">
    <property type="component" value="Unassembled WGS sequence"/>
</dbReference>
<name>A0A7Y9NM00_9BACT</name>
<dbReference type="InterPro" id="IPR035905">
    <property type="entry name" value="Barstar-like_sf"/>
</dbReference>
<protein>
    <submittedName>
        <fullName evidence="1">RNAse (Barnase) inhibitor barstar</fullName>
    </submittedName>
</protein>
<organism evidence="1 2">
    <name type="scientific">Tunturiibacter lichenicola</name>
    <dbReference type="NCBI Taxonomy" id="2051959"/>
    <lineage>
        <taxon>Bacteria</taxon>
        <taxon>Pseudomonadati</taxon>
        <taxon>Acidobacteriota</taxon>
        <taxon>Terriglobia</taxon>
        <taxon>Terriglobales</taxon>
        <taxon>Acidobacteriaceae</taxon>
        <taxon>Tunturiibacter</taxon>
    </lineage>
</organism>
<evidence type="ECO:0000313" key="1">
    <source>
        <dbReference type="EMBL" id="NYF51844.1"/>
    </source>
</evidence>